<name>A0A8F8AYK0_SALBN</name>
<sequence length="67" mass="7528">MDNQALRQLNPGFVQRAGSWIKHLPACFHFACLSWRQVVGVGVGLPPNVTLIRLMDKAKNLRICDLI</sequence>
<reference evidence="1" key="1">
    <citation type="submission" date="2019-02" db="EMBL/GenBank/DDBJ databases">
        <title>Average Nucleotide Identity (ANI) for Rapid Identification of Enteric Bacteria using Whole Genome Sequence (WGS).</title>
        <authorList>
            <person name="Dinsmore B."/>
            <person name="Lane C."/>
            <person name="Rowe L."/>
        </authorList>
    </citation>
    <scope>NUCLEOTIDE SEQUENCE</scope>
    <source>
        <strain evidence="1">04-0440</strain>
    </source>
</reference>
<accession>A0A8F8AYK0</accession>
<dbReference type="EMBL" id="CP035676">
    <property type="protein sequence ID" value="QXY85151.1"/>
    <property type="molecule type" value="Genomic_DNA"/>
</dbReference>
<protein>
    <submittedName>
        <fullName evidence="1">Transcriptional regulator</fullName>
    </submittedName>
</protein>
<proteinExistence type="predicted"/>
<evidence type="ECO:0000313" key="1">
    <source>
        <dbReference type="EMBL" id="QXY85151.1"/>
    </source>
</evidence>
<organism evidence="1">
    <name type="scientific">Salmonella bongori</name>
    <dbReference type="NCBI Taxonomy" id="54736"/>
    <lineage>
        <taxon>Bacteria</taxon>
        <taxon>Pseudomonadati</taxon>
        <taxon>Pseudomonadota</taxon>
        <taxon>Gammaproteobacteria</taxon>
        <taxon>Enterobacterales</taxon>
        <taxon>Enterobacteriaceae</taxon>
        <taxon>Salmonella</taxon>
    </lineage>
</organism>
<gene>
    <name evidence="1" type="ORF">EWI73_15080</name>
</gene>
<dbReference type="AlphaFoldDB" id="A0A8F8AYK0"/>